<dbReference type="KEGG" id="ccyn:CGC48_02200"/>
<dbReference type="AlphaFoldDB" id="A0A286NTV4"/>
<evidence type="ECO:0000313" key="1">
    <source>
        <dbReference type="EMBL" id="ATA67543.1"/>
    </source>
</evidence>
<protein>
    <submittedName>
        <fullName evidence="1">Uncharacterized protein</fullName>
    </submittedName>
</protein>
<gene>
    <name evidence="1" type="ORF">CGC48_02200</name>
</gene>
<dbReference type="EMBL" id="CP022378">
    <property type="protein sequence ID" value="ATA67543.1"/>
    <property type="molecule type" value="Genomic_DNA"/>
</dbReference>
<accession>A0A286NTV4</accession>
<sequence length="121" mass="14546">MEKKKIDIIKVYFEENESPHLLILVEKNDDKFERQFKITDVLNLSQERLLQQPENFVLISDKYIKYGKVINLPIAAIIKEQYEEEFFMNMYKAWKVDCETGRFVEILIEGIKVENEEYYGI</sequence>
<organism evidence="1 2">
    <name type="scientific">Capnocytophaga cynodegmi</name>
    <dbReference type="NCBI Taxonomy" id="28189"/>
    <lineage>
        <taxon>Bacteria</taxon>
        <taxon>Pseudomonadati</taxon>
        <taxon>Bacteroidota</taxon>
        <taxon>Flavobacteriia</taxon>
        <taxon>Flavobacteriales</taxon>
        <taxon>Flavobacteriaceae</taxon>
        <taxon>Capnocytophaga</taxon>
    </lineage>
</organism>
<reference evidence="1 2" key="1">
    <citation type="journal article" date="2017" name="Genome Announc.">
        <title>Twelve Complete Reference Genomes of Clinical Isolates in the Capnocytophaga Genus.</title>
        <authorList>
            <person name="Villarma A."/>
            <person name="Gulvik C.A."/>
            <person name="Rowe L.A."/>
            <person name="Sheth M."/>
            <person name="Juieng P."/>
            <person name="Nicholson A.C."/>
            <person name="Loparev V.N."/>
            <person name="McQuiston J.R."/>
        </authorList>
    </citation>
    <scope>NUCLEOTIDE SEQUENCE [LARGE SCALE GENOMIC DNA]</scope>
    <source>
        <strain evidence="1 2">G7591</strain>
    </source>
</reference>
<evidence type="ECO:0000313" key="2">
    <source>
        <dbReference type="Proteomes" id="UP000242855"/>
    </source>
</evidence>
<dbReference type="GeneID" id="96780605"/>
<proteinExistence type="predicted"/>
<dbReference type="RefSeq" id="WP_098028292.1">
    <property type="nucleotide sequence ID" value="NZ_CP022378.1"/>
</dbReference>
<dbReference type="Proteomes" id="UP000242855">
    <property type="component" value="Chromosome"/>
</dbReference>
<name>A0A286NTV4_9FLAO</name>